<dbReference type="GO" id="GO:0003724">
    <property type="term" value="F:RNA helicase activity"/>
    <property type="evidence" value="ECO:0007669"/>
    <property type="project" value="UniProtKB-EC"/>
</dbReference>
<dbReference type="Pfam" id="PF21010">
    <property type="entry name" value="HA2_C"/>
    <property type="match status" value="1"/>
</dbReference>
<dbReference type="InterPro" id="IPR044762">
    <property type="entry name" value="DHX8/Prp22_DEXHc"/>
</dbReference>
<sequence length="1223" mass="139664">MAVAVAIAGAIIGSEPGPAEELAKLEYLSLVSKVCTELDNHLGINDKDLAEFVISLAEKNTTFDTFKASLVKNGAEFTDSLISNLLRLIQTMRPPAKPSTSKVKQDPVVKPKTEKEKLKELFPVLCQPDNPSVRTMLDEDDVKVAVDVLKELEALMPSAAVQEKQRDTEHRDRTKKKKRSRSRDRDRDRDRDRERNRDRDHKRRHRSRSRSRSRTRERNKAKSRYRSRSRSQSPPKDRKDRDKYGERNMDRWRDKHVDRPPPEEPTIGDIYNGKVTSIMQFGCFVQLEGLRKRWEGLVHISELRREGRVANVADVVSKGQRVKVKVLSFTGTKTSLSMKDVDQESGEDLNPNRRRNLVGDTNEETSMRNPDRPTHLSLVSAPEVEDDSLERKRLTRISDPEKWEIKQAADKDVPETGQFTKFLVETGFHRLQGGLLDEDLEIELVEEEPPFLRGHTKQSMDMSPIKIVKNPDGSLSQAAMMQSALAKERRELKQAQREAEMDSIPMGLNKHWVDPLPDAEGRQIAANMRGIGMMPNDIPEWKKHAFGGNKASYGKKTQMSILEQRESLPIYKLKEQLVQAVHDNQILIVIGETGSGKTTQITQYLAEAGYTSRGKIGCTQPRRVAAMSVAKRVSEEFGCCLGQEVGYTIRFEDCTSPETVIKYMTDGMLLRECLIDPDLTQYAIIMLDEAHERTIHTDVLFGLLKKTVQKRQDMKLIVTSATLDAVKFSQYFYEAPIFTIPGRTYPVEILYTKEPETDYLDASLITVMQIHLTEPPGDILVFLTGQEEIDTACEILYERMKSLGPDVPELIILPVYSALPSEMQTRIFDPAPPGSRKVVIATNIAETSLTIDGIYYVVDPGFVKQKVYNSKTGIDQLVVTPISQAQAKQRAGRAGRTGPGKCYRLYTERAYRDEMLTTNVPEIQRTNLASTVLSLKAMGINDLLSFDFMDAPPMETLITAMEQLYTLGALDDEGLLTRLGRRMAEFPLEPMLCKMLIMSVHLGCSEEMLTIVSMLSVQNVFYRPKDKQALADQKKAKFHQTEGDHLTLLAVYNSWKNNKFSNPWCYENFIQARSLRRAQDIRKQMLGIMDRHKLDVVSCGKSTVRVQKAIWSGFFRNAAKKDPQEGYRTLIDQQVVYIHPSSALFNRQPEWVVYHELVLTTKEYMREVTTIDPRWLVEFAPAFFKVSDPTKLSKQKKQQRLEPLYNRYEEPNAWRISRAFRRR</sequence>
<dbReference type="EMBL" id="AQIB01145599">
    <property type="status" value="NOT_ANNOTATED_CDS"/>
    <property type="molecule type" value="Genomic_DNA"/>
</dbReference>
<comment type="similarity">
    <text evidence="13">Belongs to the DEAD box helicase family. DEAH subfamily. DDX8/PRP22 sub-subfamily.</text>
</comment>
<dbReference type="SMART" id="SM00490">
    <property type="entry name" value="HELICc"/>
    <property type="match status" value="1"/>
</dbReference>
<dbReference type="GO" id="GO:0005524">
    <property type="term" value="F:ATP binding"/>
    <property type="evidence" value="ECO:0007669"/>
    <property type="project" value="UniProtKB-KW"/>
</dbReference>
<dbReference type="InterPro" id="IPR011545">
    <property type="entry name" value="DEAD/DEAH_box_helicase_dom"/>
</dbReference>
<dbReference type="InterPro" id="IPR012340">
    <property type="entry name" value="NA-bd_OB-fold"/>
</dbReference>
<proteinExistence type="inferred from homology"/>
<evidence type="ECO:0000259" key="18">
    <source>
        <dbReference type="PROSITE" id="PS50126"/>
    </source>
</evidence>
<dbReference type="CDD" id="cd21691">
    <property type="entry name" value="GH2-like_DHX8"/>
    <property type="match status" value="1"/>
</dbReference>
<keyword evidence="6" id="KW-0378">Hydrolase</keyword>
<dbReference type="jPOST" id="A0A0D9S174"/>
<keyword evidence="9" id="KW-0508">mRNA splicing</keyword>
<dbReference type="PROSITE" id="PS51192">
    <property type="entry name" value="HELICASE_ATP_BIND_1"/>
    <property type="match status" value="1"/>
</dbReference>
<evidence type="ECO:0000256" key="10">
    <source>
        <dbReference type="ARBA" id="ARBA00023242"/>
    </source>
</evidence>
<evidence type="ECO:0000313" key="21">
    <source>
        <dbReference type="Ensembl" id="ENSCSAP00000014613.1"/>
    </source>
</evidence>
<dbReference type="PROSITE" id="PS50126">
    <property type="entry name" value="S1"/>
    <property type="match status" value="1"/>
</dbReference>
<dbReference type="EC" id="3.6.4.13" evidence="2"/>
<keyword evidence="4" id="KW-0747">Spliceosome</keyword>
<dbReference type="InterPro" id="IPR007502">
    <property type="entry name" value="Helicase-assoc_dom"/>
</dbReference>
<evidence type="ECO:0000256" key="13">
    <source>
        <dbReference type="ARBA" id="ARBA00060756"/>
    </source>
</evidence>
<evidence type="ECO:0000256" key="7">
    <source>
        <dbReference type="ARBA" id="ARBA00022806"/>
    </source>
</evidence>
<protein>
    <recommendedName>
        <fullName evidence="15">ATP-dependent RNA helicase DHX8</fullName>
        <ecNumber evidence="2">3.6.4.13</ecNumber>
    </recommendedName>
    <alternativeName>
        <fullName evidence="16">DEAH box protein 8</fullName>
    </alternativeName>
</protein>
<name>A0A0D9S174_CHLSB</name>
<comment type="function">
    <text evidence="12">Involved in pre-mRNA splicing as component of the spliceosome. Facilitates nuclear export of spliced mRNA by releasing the RNA from the spliceosome.</text>
</comment>
<keyword evidence="22" id="KW-1185">Reference proteome</keyword>
<dbReference type="CDD" id="cd18791">
    <property type="entry name" value="SF2_C_RHA"/>
    <property type="match status" value="1"/>
</dbReference>
<dbReference type="EMBL" id="AQIB01145602">
    <property type="status" value="NOT_ANNOTATED_CDS"/>
    <property type="molecule type" value="Genomic_DNA"/>
</dbReference>
<dbReference type="InterPro" id="IPR027417">
    <property type="entry name" value="P-loop_NTPase"/>
</dbReference>
<feature type="domain" description="S1 motif" evidence="18">
    <location>
        <begin position="268"/>
        <end position="339"/>
    </location>
</feature>
<evidence type="ECO:0000256" key="9">
    <source>
        <dbReference type="ARBA" id="ARBA00023187"/>
    </source>
</evidence>
<feature type="compositionally biased region" description="Basic and acidic residues" evidence="17">
    <location>
        <begin position="163"/>
        <end position="172"/>
    </location>
</feature>
<dbReference type="Pfam" id="PF04408">
    <property type="entry name" value="WHD_HA2"/>
    <property type="match status" value="1"/>
</dbReference>
<evidence type="ECO:0000256" key="8">
    <source>
        <dbReference type="ARBA" id="ARBA00022840"/>
    </source>
</evidence>
<dbReference type="Bgee" id="ENSCSAG00000003443">
    <property type="expression patterns" value="Expressed in blood and 7 other cell types or tissues"/>
</dbReference>
<dbReference type="SUPFAM" id="SSF52540">
    <property type="entry name" value="P-loop containing nucleoside triphosphate hydrolases"/>
    <property type="match status" value="1"/>
</dbReference>
<comment type="catalytic activity">
    <reaction evidence="11">
        <text>ATP + H2O = ADP + phosphate + H(+)</text>
        <dbReference type="Rhea" id="RHEA:13065"/>
        <dbReference type="ChEBI" id="CHEBI:15377"/>
        <dbReference type="ChEBI" id="CHEBI:15378"/>
        <dbReference type="ChEBI" id="CHEBI:30616"/>
        <dbReference type="ChEBI" id="CHEBI:43474"/>
        <dbReference type="ChEBI" id="CHEBI:456216"/>
        <dbReference type="EC" id="3.6.4.13"/>
    </reaction>
</comment>
<dbReference type="Ensembl" id="ENSCSAT00000001466.1">
    <property type="protein sequence ID" value="ENSCSAP00000014613.1"/>
    <property type="gene ID" value="ENSCSAG00000003443.1"/>
</dbReference>
<dbReference type="PROSITE" id="PS51194">
    <property type="entry name" value="HELICASE_CTER"/>
    <property type="match status" value="1"/>
</dbReference>
<dbReference type="FunFam" id="3.40.50.300:FF:000101">
    <property type="entry name" value="Pre-mRNA-splicing factor ATP-dependent RNA helicase"/>
    <property type="match status" value="1"/>
</dbReference>
<reference evidence="21" key="3">
    <citation type="submission" date="2025-09" db="UniProtKB">
        <authorList>
            <consortium name="Ensembl"/>
        </authorList>
    </citation>
    <scope>IDENTIFICATION</scope>
</reference>
<evidence type="ECO:0000313" key="22">
    <source>
        <dbReference type="Proteomes" id="UP000029965"/>
    </source>
</evidence>
<dbReference type="Pfam" id="PF00271">
    <property type="entry name" value="Helicase_C"/>
    <property type="match status" value="1"/>
</dbReference>
<dbReference type="SMART" id="SM00316">
    <property type="entry name" value="S1"/>
    <property type="match status" value="1"/>
</dbReference>
<evidence type="ECO:0000259" key="20">
    <source>
        <dbReference type="PROSITE" id="PS51194"/>
    </source>
</evidence>
<dbReference type="CDD" id="cd05684">
    <property type="entry name" value="S1_DHX8_helicase"/>
    <property type="match status" value="1"/>
</dbReference>
<feature type="region of interest" description="Disordered" evidence="17">
    <location>
        <begin position="157"/>
        <end position="269"/>
    </location>
</feature>
<dbReference type="SUPFAM" id="SSF50249">
    <property type="entry name" value="Nucleic acid-binding proteins"/>
    <property type="match status" value="1"/>
</dbReference>
<dbReference type="PANTHER" id="PTHR18934">
    <property type="entry name" value="ATP-DEPENDENT RNA HELICASE"/>
    <property type="match status" value="1"/>
</dbReference>
<dbReference type="Proteomes" id="UP000029965">
    <property type="component" value="Chromosome 16"/>
</dbReference>
<feature type="compositionally biased region" description="Basic and acidic residues" evidence="17">
    <location>
        <begin position="183"/>
        <end position="199"/>
    </location>
</feature>
<feature type="compositionally biased region" description="Basic residues" evidence="17">
    <location>
        <begin position="200"/>
        <end position="213"/>
    </location>
</feature>
<dbReference type="Gene3D" id="1.20.120.1080">
    <property type="match status" value="1"/>
</dbReference>
<dbReference type="SMART" id="SM00847">
    <property type="entry name" value="HA2"/>
    <property type="match status" value="1"/>
</dbReference>
<dbReference type="GO" id="GO:0071007">
    <property type="term" value="C:U2-type catalytic step 2 spliceosome"/>
    <property type="evidence" value="ECO:0007669"/>
    <property type="project" value="Ensembl"/>
</dbReference>
<feature type="compositionally biased region" description="Basic residues" evidence="17">
    <location>
        <begin position="173"/>
        <end position="182"/>
    </location>
</feature>
<dbReference type="eggNOG" id="KOG0922">
    <property type="taxonomic scope" value="Eukaryota"/>
</dbReference>
<dbReference type="Gene3D" id="3.40.50.300">
    <property type="entry name" value="P-loop containing nucleotide triphosphate hydrolases"/>
    <property type="match status" value="2"/>
</dbReference>
<dbReference type="AlphaFoldDB" id="A0A0D9S174"/>
<evidence type="ECO:0000256" key="12">
    <source>
        <dbReference type="ARBA" id="ARBA00055711"/>
    </source>
</evidence>
<gene>
    <name evidence="21" type="primary">DHX8</name>
</gene>
<dbReference type="InterPro" id="IPR002464">
    <property type="entry name" value="DNA/RNA_helicase_DEAH_CS"/>
</dbReference>
<feature type="compositionally biased region" description="Basic and acidic residues" evidence="17">
    <location>
        <begin position="103"/>
        <end position="114"/>
    </location>
</feature>
<dbReference type="STRING" id="60711.ENSCSAP00000014613"/>
<evidence type="ECO:0000256" key="6">
    <source>
        <dbReference type="ARBA" id="ARBA00022801"/>
    </source>
</evidence>
<dbReference type="CDD" id="cd17971">
    <property type="entry name" value="DEXHc_DHX8"/>
    <property type="match status" value="1"/>
</dbReference>
<evidence type="ECO:0000256" key="2">
    <source>
        <dbReference type="ARBA" id="ARBA00012552"/>
    </source>
</evidence>
<dbReference type="Pfam" id="PF00575">
    <property type="entry name" value="S1"/>
    <property type="match status" value="1"/>
</dbReference>
<dbReference type="Gene3D" id="2.40.50.140">
    <property type="entry name" value="Nucleic acid-binding proteins"/>
    <property type="match status" value="1"/>
</dbReference>
<feature type="compositionally biased region" description="Basic and acidic residues" evidence="17">
    <location>
        <begin position="365"/>
        <end position="374"/>
    </location>
</feature>
<organism evidence="21 22">
    <name type="scientific">Chlorocebus sabaeus</name>
    <name type="common">Green monkey</name>
    <name type="synonym">Simia sabaea</name>
    <dbReference type="NCBI Taxonomy" id="60711"/>
    <lineage>
        <taxon>Eukaryota</taxon>
        <taxon>Metazoa</taxon>
        <taxon>Chordata</taxon>
        <taxon>Craniata</taxon>
        <taxon>Vertebrata</taxon>
        <taxon>Euteleostomi</taxon>
        <taxon>Mammalia</taxon>
        <taxon>Eutheria</taxon>
        <taxon>Euarchontoglires</taxon>
        <taxon>Primates</taxon>
        <taxon>Haplorrhini</taxon>
        <taxon>Catarrhini</taxon>
        <taxon>Cercopithecidae</taxon>
        <taxon>Cercopithecinae</taxon>
        <taxon>Chlorocebus</taxon>
    </lineage>
</organism>
<dbReference type="GO" id="GO:0003723">
    <property type="term" value="F:RNA binding"/>
    <property type="evidence" value="ECO:0007669"/>
    <property type="project" value="TreeGrafter"/>
</dbReference>
<keyword evidence="7" id="KW-0347">Helicase</keyword>
<comment type="subcellular location">
    <subcellularLocation>
        <location evidence="1">Nucleus</location>
    </subcellularLocation>
</comment>
<dbReference type="GO" id="GO:0005829">
    <property type="term" value="C:cytosol"/>
    <property type="evidence" value="ECO:0007669"/>
    <property type="project" value="Ensembl"/>
</dbReference>
<feature type="domain" description="Helicase ATP-binding" evidence="19">
    <location>
        <begin position="578"/>
        <end position="741"/>
    </location>
</feature>
<feature type="compositionally biased region" description="Basic and acidic residues" evidence="17">
    <location>
        <begin position="235"/>
        <end position="262"/>
    </location>
</feature>
<evidence type="ECO:0000256" key="16">
    <source>
        <dbReference type="ARBA" id="ARBA00076211"/>
    </source>
</evidence>
<feature type="region of interest" description="Disordered" evidence="17">
    <location>
        <begin position="93"/>
        <end position="114"/>
    </location>
</feature>
<dbReference type="OMA" id="MKEVDQV"/>
<dbReference type="GO" id="GO:0042802">
    <property type="term" value="F:identical protein binding"/>
    <property type="evidence" value="ECO:0007669"/>
    <property type="project" value="Ensembl"/>
</dbReference>
<evidence type="ECO:0000256" key="14">
    <source>
        <dbReference type="ARBA" id="ARBA00062733"/>
    </source>
</evidence>
<dbReference type="FunFam" id="1.20.120.1080:FF:000001">
    <property type="entry name" value="Pre-mRNA-splicing factor ATP-dependent RNA helicase"/>
    <property type="match status" value="1"/>
</dbReference>
<dbReference type="GO" id="GO:0000390">
    <property type="term" value="P:spliceosomal complex disassembly"/>
    <property type="evidence" value="ECO:0007669"/>
    <property type="project" value="TreeGrafter"/>
</dbReference>
<dbReference type="InterPro" id="IPR048333">
    <property type="entry name" value="HA2_WH"/>
</dbReference>
<keyword evidence="8" id="KW-0067">ATP-binding</keyword>
<reference evidence="21 22" key="1">
    <citation type="submission" date="2014-03" db="EMBL/GenBank/DDBJ databases">
        <authorList>
            <person name="Warren W."/>
            <person name="Wilson R.K."/>
        </authorList>
    </citation>
    <scope>NUCLEOTIDE SEQUENCE</scope>
</reference>
<dbReference type="EMBL" id="AQIB01145601">
    <property type="status" value="NOT_ANNOTATED_CDS"/>
    <property type="molecule type" value="Genomic_DNA"/>
</dbReference>
<keyword evidence="5" id="KW-0547">Nucleotide-binding</keyword>
<accession>A0A0D9S174</accession>
<dbReference type="GO" id="GO:0016787">
    <property type="term" value="F:hydrolase activity"/>
    <property type="evidence" value="ECO:0007669"/>
    <property type="project" value="UniProtKB-KW"/>
</dbReference>
<dbReference type="FunFam" id="3.40.50.300:FF:000191">
    <property type="entry name" value="Pre-mRNA-splicing factor ATP-dependent RNA helicase"/>
    <property type="match status" value="1"/>
</dbReference>
<dbReference type="PROSITE" id="PS00690">
    <property type="entry name" value="DEAH_ATP_HELICASE"/>
    <property type="match status" value="1"/>
</dbReference>
<feature type="region of interest" description="Disordered" evidence="17">
    <location>
        <begin position="338"/>
        <end position="375"/>
    </location>
</feature>
<dbReference type="FunFam" id="2.40.50.140:FF:000061">
    <property type="entry name" value="ATP-dependent RNA helicase DHX8"/>
    <property type="match status" value="1"/>
</dbReference>
<dbReference type="InterPro" id="IPR049621">
    <property type="entry name" value="S1_DHX8_helicase"/>
</dbReference>
<evidence type="ECO:0000256" key="3">
    <source>
        <dbReference type="ARBA" id="ARBA00022664"/>
    </source>
</evidence>
<evidence type="ECO:0000256" key="11">
    <source>
        <dbReference type="ARBA" id="ARBA00047984"/>
    </source>
</evidence>
<dbReference type="EMBL" id="AQIB01145603">
    <property type="status" value="NOT_ANNOTATED_CDS"/>
    <property type="molecule type" value="Genomic_DNA"/>
</dbReference>
<dbReference type="GeneTree" id="ENSGT00940000155510"/>
<dbReference type="GO" id="GO:0016604">
    <property type="term" value="C:nuclear body"/>
    <property type="evidence" value="ECO:0007669"/>
    <property type="project" value="Ensembl"/>
</dbReference>
<dbReference type="InterPro" id="IPR001650">
    <property type="entry name" value="Helicase_C-like"/>
</dbReference>
<dbReference type="InterPro" id="IPR014001">
    <property type="entry name" value="Helicase_ATP-bd"/>
</dbReference>
<evidence type="ECO:0000259" key="19">
    <source>
        <dbReference type="PROSITE" id="PS51192"/>
    </source>
</evidence>
<comment type="subunit">
    <text evidence="14">Identified in the spliceosome C complex. Interacts with ARRB2; the interaction is detected in the nucleus upon OR1D2 stimulation. Interacts with SRRM2. Interacts with CACTIN.</text>
</comment>
<feature type="domain" description="Helicase C-terminal" evidence="20">
    <location>
        <begin position="759"/>
        <end position="939"/>
    </location>
</feature>
<keyword evidence="3" id="KW-0507">mRNA processing</keyword>
<dbReference type="Pfam" id="PF07717">
    <property type="entry name" value="OB_NTP_bind"/>
    <property type="match status" value="1"/>
</dbReference>
<dbReference type="PANTHER" id="PTHR18934:SF85">
    <property type="entry name" value="ATP-DEPENDENT RNA HELICASE DHX8"/>
    <property type="match status" value="1"/>
</dbReference>
<dbReference type="InterPro" id="IPR003029">
    <property type="entry name" value="S1_domain"/>
</dbReference>
<dbReference type="SMART" id="SM00487">
    <property type="entry name" value="DEXDc"/>
    <property type="match status" value="1"/>
</dbReference>
<evidence type="ECO:0000256" key="17">
    <source>
        <dbReference type="SAM" id="MobiDB-lite"/>
    </source>
</evidence>
<dbReference type="EMBL" id="AQIB01145600">
    <property type="status" value="NOT_ANNOTATED_CDS"/>
    <property type="molecule type" value="Genomic_DNA"/>
</dbReference>
<evidence type="ECO:0000256" key="4">
    <source>
        <dbReference type="ARBA" id="ARBA00022728"/>
    </source>
</evidence>
<dbReference type="Pfam" id="PF00270">
    <property type="entry name" value="DEAD"/>
    <property type="match status" value="1"/>
</dbReference>
<keyword evidence="10" id="KW-0539">Nucleus</keyword>
<reference evidence="21" key="2">
    <citation type="submission" date="2025-08" db="UniProtKB">
        <authorList>
            <consortium name="Ensembl"/>
        </authorList>
    </citation>
    <scope>IDENTIFICATION</scope>
</reference>
<evidence type="ECO:0000256" key="1">
    <source>
        <dbReference type="ARBA" id="ARBA00004123"/>
    </source>
</evidence>
<dbReference type="InterPro" id="IPR049588">
    <property type="entry name" value="DHX8_GH2-like"/>
</dbReference>
<dbReference type="InterPro" id="IPR011709">
    <property type="entry name" value="DEAD-box_helicase_OB_fold"/>
</dbReference>
<evidence type="ECO:0000256" key="5">
    <source>
        <dbReference type="ARBA" id="ARBA00022741"/>
    </source>
</evidence>
<evidence type="ECO:0000256" key="15">
    <source>
        <dbReference type="ARBA" id="ARBA00072916"/>
    </source>
</evidence>